<dbReference type="EMBL" id="KQ947411">
    <property type="protein sequence ID" value="KUJ19045.1"/>
    <property type="molecule type" value="Genomic_DNA"/>
</dbReference>
<name>A0A194XFS1_MOLSC</name>
<dbReference type="OrthoDB" id="3562608at2759"/>
<dbReference type="RefSeq" id="XP_018073400.1">
    <property type="nucleotide sequence ID" value="XM_018214615.1"/>
</dbReference>
<gene>
    <name evidence="2" type="ORF">LY89DRAFT_683008</name>
</gene>
<dbReference type="Proteomes" id="UP000070700">
    <property type="component" value="Unassembled WGS sequence"/>
</dbReference>
<keyword evidence="3" id="KW-1185">Reference proteome</keyword>
<sequence length="124" mass="13641">MAPLDDAEQYFGKPGEIIVCGLSGARTYPRMGNQNQQTPESPRTVEMRYPPSPPVSQRNSGYGSVAGSYQQSSPSRYEAPEQYPSYTNQATYGQSSAGSSYSSPRQYPAKSQGFYESSSSSRYY</sequence>
<feature type="compositionally biased region" description="Polar residues" evidence="1">
    <location>
        <begin position="55"/>
        <end position="75"/>
    </location>
</feature>
<dbReference type="InParanoid" id="A0A194XFS1"/>
<accession>A0A194XFS1</accession>
<reference evidence="2 3" key="1">
    <citation type="submission" date="2015-10" db="EMBL/GenBank/DDBJ databases">
        <title>Full genome of DAOMC 229536 Phialocephala scopiformis, a fungal endophyte of spruce producing the potent anti-insectan compound rugulosin.</title>
        <authorList>
            <consortium name="DOE Joint Genome Institute"/>
            <person name="Walker A.K."/>
            <person name="Frasz S.L."/>
            <person name="Seifert K.A."/>
            <person name="Miller J.D."/>
            <person name="Mondo S.J."/>
            <person name="Labutti K."/>
            <person name="Lipzen A."/>
            <person name="Dockter R."/>
            <person name="Kennedy M."/>
            <person name="Grigoriev I.V."/>
            <person name="Spatafora J.W."/>
        </authorList>
    </citation>
    <scope>NUCLEOTIDE SEQUENCE [LARGE SCALE GENOMIC DNA]</scope>
    <source>
        <strain evidence="2 3">CBS 120377</strain>
    </source>
</reference>
<protein>
    <submittedName>
        <fullName evidence="2">Uncharacterized protein</fullName>
    </submittedName>
</protein>
<dbReference type="GeneID" id="28824341"/>
<evidence type="ECO:0000313" key="3">
    <source>
        <dbReference type="Proteomes" id="UP000070700"/>
    </source>
</evidence>
<feature type="compositionally biased region" description="Low complexity" evidence="1">
    <location>
        <begin position="89"/>
        <end position="103"/>
    </location>
</feature>
<proteinExistence type="predicted"/>
<evidence type="ECO:0000256" key="1">
    <source>
        <dbReference type="SAM" id="MobiDB-lite"/>
    </source>
</evidence>
<organism evidence="2 3">
    <name type="scientific">Mollisia scopiformis</name>
    <name type="common">Conifer needle endophyte fungus</name>
    <name type="synonym">Phialocephala scopiformis</name>
    <dbReference type="NCBI Taxonomy" id="149040"/>
    <lineage>
        <taxon>Eukaryota</taxon>
        <taxon>Fungi</taxon>
        <taxon>Dikarya</taxon>
        <taxon>Ascomycota</taxon>
        <taxon>Pezizomycotina</taxon>
        <taxon>Leotiomycetes</taxon>
        <taxon>Helotiales</taxon>
        <taxon>Mollisiaceae</taxon>
        <taxon>Mollisia</taxon>
    </lineage>
</organism>
<evidence type="ECO:0000313" key="2">
    <source>
        <dbReference type="EMBL" id="KUJ19045.1"/>
    </source>
</evidence>
<feature type="compositionally biased region" description="Polar residues" evidence="1">
    <location>
        <begin position="32"/>
        <end position="41"/>
    </location>
</feature>
<dbReference type="AlphaFoldDB" id="A0A194XFS1"/>
<feature type="compositionally biased region" description="Polar residues" evidence="1">
    <location>
        <begin position="114"/>
        <end position="124"/>
    </location>
</feature>
<feature type="region of interest" description="Disordered" evidence="1">
    <location>
        <begin position="26"/>
        <end position="124"/>
    </location>
</feature>
<dbReference type="KEGG" id="psco:LY89DRAFT_683008"/>